<dbReference type="PATRIC" id="fig|999411.4.peg.2813"/>
<keyword evidence="3" id="KW-1185">Reference proteome</keyword>
<evidence type="ECO:0000259" key="1">
    <source>
        <dbReference type="Pfam" id="PF09706"/>
    </source>
</evidence>
<dbReference type="AlphaFoldDB" id="N9XJA4"/>
<evidence type="ECO:0000313" key="2">
    <source>
        <dbReference type="EMBL" id="ENY99762.1"/>
    </source>
</evidence>
<dbReference type="InterPro" id="IPR019121">
    <property type="entry name" value="CRISPR-assoc_CXXC-CXXC_dom"/>
</dbReference>
<dbReference type="HOGENOM" id="CLU_035397_0_0_9"/>
<reference evidence="2 3" key="1">
    <citation type="submission" date="2013-01" db="EMBL/GenBank/DDBJ databases">
        <title>The Genome Sequence of Clostridium colicanis 209318.</title>
        <authorList>
            <consortium name="The Broad Institute Genome Sequencing Platform"/>
            <person name="Earl A."/>
            <person name="Ward D."/>
            <person name="Feldgarden M."/>
            <person name="Gevers D."/>
            <person name="Courvalin P."/>
            <person name="Lambert T."/>
            <person name="Walker B."/>
            <person name="Young S.K."/>
            <person name="Zeng Q."/>
            <person name="Gargeya S."/>
            <person name="Fitzgerald M."/>
            <person name="Haas B."/>
            <person name="Abouelleil A."/>
            <person name="Alvarado L."/>
            <person name="Arachchi H.M."/>
            <person name="Berlin A.M."/>
            <person name="Chapman S.B."/>
            <person name="Dewar J."/>
            <person name="Goldberg J."/>
            <person name="Griggs A."/>
            <person name="Gujja S."/>
            <person name="Hansen M."/>
            <person name="Howarth C."/>
            <person name="Imamovic A."/>
            <person name="Larimer J."/>
            <person name="McCowan C."/>
            <person name="Murphy C."/>
            <person name="Neiman D."/>
            <person name="Pearson M."/>
            <person name="Priest M."/>
            <person name="Roberts A."/>
            <person name="Saif S."/>
            <person name="Shea T."/>
            <person name="Sisk P."/>
            <person name="Sykes S."/>
            <person name="Wortman J."/>
            <person name="Nusbaum C."/>
            <person name="Birren B."/>
        </authorList>
    </citation>
    <scope>NUCLEOTIDE SEQUENCE [LARGE SCALE GENOMIC DNA]</scope>
    <source>
        <strain evidence="2 3">209318</strain>
    </source>
</reference>
<feature type="domain" description="CRISPR-associated protein CXXC-CXXC" evidence="1">
    <location>
        <begin position="223"/>
        <end position="287"/>
    </location>
</feature>
<dbReference type="InterPro" id="IPR010180">
    <property type="entry name" value="CRISPR-assoc_prot_CXXC-CXXC"/>
</dbReference>
<organism evidence="2 3">
    <name type="scientific">Clostridium thermobutyricum</name>
    <dbReference type="NCBI Taxonomy" id="29372"/>
    <lineage>
        <taxon>Bacteria</taxon>
        <taxon>Bacillati</taxon>
        <taxon>Bacillota</taxon>
        <taxon>Clostridia</taxon>
        <taxon>Eubacteriales</taxon>
        <taxon>Clostridiaceae</taxon>
        <taxon>Clostridium</taxon>
    </lineage>
</organism>
<dbReference type="EMBL" id="AGYT01000019">
    <property type="protein sequence ID" value="ENY99762.1"/>
    <property type="molecule type" value="Genomic_DNA"/>
</dbReference>
<dbReference type="RefSeq" id="WP_002599339.1">
    <property type="nucleotide sequence ID" value="NZ_KB850958.1"/>
</dbReference>
<sequence>MGTIRIEKGDWLKNAGIIGLIKVLEVNTFIDEDKDYIEFDEECLEDFEEDYFRLMIDTHKERLSISKIIAYESLLDRIKTSKLTKELISEINKAIEYIKPKITSNSYKNGYLIIENDFDILGKAKELSKIKLTKKEEKSDIEEIKRGEVLKQANLLGEIIDFFSDEEVFRIIAAKNVMYDIIQPFWTNVSLLLKTNNKEDMYKLYKEDFINPVLKYNSVNKEKYKYNCFICDNKISKLGKPDSYELTWLVKTGVDSSRKSSHFWNLNSDAYICPICNLVYSCVPLGFNIMYGQGIFINKNSSLESLKQVNVTRDFYDSDKFEEMENKSYLNIVNYMKNQSVENIKEEFENIQVIKFDSSNSSRPYTFNMLSKEVMWIMYSHRKNLENLIKVTVKVTDKYYINVYNEVVKRLFNGSNMFDLIHQLLILYLNGSFKGIYSIERILNINNSVLYMKGVKDMNLTESSKYKNYGLKLREAYKDKSSESKLQGITYRLLNALKTKDTGKFMDTLINSYMYVRKEIPTDFIKALGYNDRLSSVGYAFIIGLQGIEVKNEGGENNNGK</sequence>
<protein>
    <submittedName>
        <fullName evidence="2">CRISPR-associated protein cas8a1/cst1, subtype I-b/tneap</fullName>
    </submittedName>
</protein>
<dbReference type="Pfam" id="PF09706">
    <property type="entry name" value="Cas_CXXC_CXXC"/>
    <property type="match status" value="1"/>
</dbReference>
<dbReference type="eggNOG" id="ENOG502Z80D">
    <property type="taxonomic scope" value="Bacteria"/>
</dbReference>
<proteinExistence type="predicted"/>
<evidence type="ECO:0000313" key="3">
    <source>
        <dbReference type="Proteomes" id="UP000013097"/>
    </source>
</evidence>
<accession>N9XJA4</accession>
<dbReference type="Proteomes" id="UP000013097">
    <property type="component" value="Unassembled WGS sequence"/>
</dbReference>
<comment type="caution">
    <text evidence="2">The sequence shown here is derived from an EMBL/GenBank/DDBJ whole genome shotgun (WGS) entry which is preliminary data.</text>
</comment>
<name>N9XJA4_9CLOT</name>
<gene>
    <name evidence="2" type="ORF">HMPREF1092_02898</name>
</gene>
<dbReference type="NCBIfam" id="TIGR01908">
    <property type="entry name" value="cas_CXXC_CXXC"/>
    <property type="match status" value="1"/>
</dbReference>